<evidence type="ECO:0000313" key="4">
    <source>
        <dbReference type="Proteomes" id="UP000268162"/>
    </source>
</evidence>
<dbReference type="GO" id="GO:0000492">
    <property type="term" value="P:box C/D snoRNP assembly"/>
    <property type="evidence" value="ECO:0007669"/>
    <property type="project" value="TreeGrafter"/>
</dbReference>
<dbReference type="PANTHER" id="PTHR13309:SF0">
    <property type="entry name" value="FMR1-INTERACTING PROTEIN NUFIP1"/>
    <property type="match status" value="1"/>
</dbReference>
<feature type="region of interest" description="Disordered" evidence="1">
    <location>
        <begin position="69"/>
        <end position="211"/>
    </location>
</feature>
<accession>A0A4P9ZVH0</accession>
<gene>
    <name evidence="3" type="ORF">BJ085DRAFT_36919</name>
</gene>
<feature type="compositionally biased region" description="Polar residues" evidence="1">
    <location>
        <begin position="97"/>
        <end position="121"/>
    </location>
</feature>
<organism evidence="3 4">
    <name type="scientific">Dimargaris cristalligena</name>
    <dbReference type="NCBI Taxonomy" id="215637"/>
    <lineage>
        <taxon>Eukaryota</taxon>
        <taxon>Fungi</taxon>
        <taxon>Fungi incertae sedis</taxon>
        <taxon>Zoopagomycota</taxon>
        <taxon>Kickxellomycotina</taxon>
        <taxon>Dimargaritomycetes</taxon>
        <taxon>Dimargaritales</taxon>
        <taxon>Dimargaritaceae</taxon>
        <taxon>Dimargaris</taxon>
    </lineage>
</organism>
<dbReference type="Pfam" id="PF10453">
    <property type="entry name" value="NUFIP1"/>
    <property type="match status" value="1"/>
</dbReference>
<dbReference type="Proteomes" id="UP000268162">
    <property type="component" value="Unassembled WGS sequence"/>
</dbReference>
<dbReference type="GO" id="GO:0005634">
    <property type="term" value="C:nucleus"/>
    <property type="evidence" value="ECO:0007669"/>
    <property type="project" value="TreeGrafter"/>
</dbReference>
<keyword evidence="4" id="KW-1185">Reference proteome</keyword>
<protein>
    <recommendedName>
        <fullName evidence="2">FMR1-interacting protein 1 conserved domain-containing protein</fullName>
    </recommendedName>
</protein>
<sequence>MRHGRRSKPEPTPLPSLPDFSAPGAVGRWLAQRRRNYPTQETIQKQQEAAEAVRAKELHVKGARQLSALCDYGSDSENDSDSQSHSEPATAPGPEASGNNHDSLQPSVAVSPATSLETPGTQGRIAVRFQRLSEPHNGSSDPESESDGDVDPIRDAVSSKAPPQLPPTVDTNADGAPETAAVPSRQSTGRRKASESPPRSTSQWSNKARIGRDHNNRRSLFDRLLAKDVRRDQIRVLQCLQYIVDHDFLGIPRESAQLVQKPLIREI</sequence>
<evidence type="ECO:0000313" key="3">
    <source>
        <dbReference type="EMBL" id="RKP37278.1"/>
    </source>
</evidence>
<dbReference type="EMBL" id="ML002515">
    <property type="protein sequence ID" value="RKP37278.1"/>
    <property type="molecule type" value="Genomic_DNA"/>
</dbReference>
<feature type="compositionally biased region" description="Polar residues" evidence="1">
    <location>
        <begin position="197"/>
        <end position="206"/>
    </location>
</feature>
<proteinExistence type="predicted"/>
<evidence type="ECO:0000256" key="1">
    <source>
        <dbReference type="SAM" id="MobiDB-lite"/>
    </source>
</evidence>
<feature type="domain" description="FMR1-interacting protein 1 conserved" evidence="2">
    <location>
        <begin position="26"/>
        <end position="51"/>
    </location>
</feature>
<reference evidence="4" key="1">
    <citation type="journal article" date="2018" name="Nat. Microbiol.">
        <title>Leveraging single-cell genomics to expand the fungal tree of life.</title>
        <authorList>
            <person name="Ahrendt S.R."/>
            <person name="Quandt C.A."/>
            <person name="Ciobanu D."/>
            <person name="Clum A."/>
            <person name="Salamov A."/>
            <person name="Andreopoulos B."/>
            <person name="Cheng J.F."/>
            <person name="Woyke T."/>
            <person name="Pelin A."/>
            <person name="Henrissat B."/>
            <person name="Reynolds N.K."/>
            <person name="Benny G.L."/>
            <person name="Smith M.E."/>
            <person name="James T.Y."/>
            <person name="Grigoriev I.V."/>
        </authorList>
    </citation>
    <scope>NUCLEOTIDE SEQUENCE [LARGE SCALE GENOMIC DNA]</scope>
    <source>
        <strain evidence="4">RSA 468</strain>
    </source>
</reference>
<feature type="region of interest" description="Disordered" evidence="1">
    <location>
        <begin position="1"/>
        <end position="27"/>
    </location>
</feature>
<dbReference type="PANTHER" id="PTHR13309">
    <property type="entry name" value="NUCLEAR FRAGILE X MENTAL RETARDATION PROTEIN INTERACTING PROTEIN 1"/>
    <property type="match status" value="1"/>
</dbReference>
<dbReference type="GO" id="GO:0003723">
    <property type="term" value="F:RNA binding"/>
    <property type="evidence" value="ECO:0007669"/>
    <property type="project" value="InterPro"/>
</dbReference>
<name>A0A4P9ZVH0_9FUNG</name>
<dbReference type="AlphaFoldDB" id="A0A4P9ZVH0"/>
<dbReference type="InterPro" id="IPR039136">
    <property type="entry name" value="NUFIP1-like"/>
</dbReference>
<dbReference type="InterPro" id="IPR019496">
    <property type="entry name" value="NUFIP1_cons_dom"/>
</dbReference>
<evidence type="ECO:0000259" key="2">
    <source>
        <dbReference type="Pfam" id="PF10453"/>
    </source>
</evidence>